<protein>
    <submittedName>
        <fullName evidence="1">Uncharacterized protein</fullName>
    </submittedName>
</protein>
<organism evidence="1 2">
    <name type="scientific">candidate division TA06 bacterium</name>
    <dbReference type="NCBI Taxonomy" id="2250710"/>
    <lineage>
        <taxon>Bacteria</taxon>
        <taxon>Bacteria division TA06</taxon>
    </lineage>
</organism>
<dbReference type="Gene3D" id="1.20.120.850">
    <property type="entry name" value="SWI2/SNF2 ATPases, N-terminal domain"/>
    <property type="match status" value="1"/>
</dbReference>
<name>A0A933ID48_UNCT6</name>
<dbReference type="EMBL" id="JACQXR010000042">
    <property type="protein sequence ID" value="MBI4726278.1"/>
    <property type="molecule type" value="Genomic_DNA"/>
</dbReference>
<reference evidence="1" key="1">
    <citation type="submission" date="2020-07" db="EMBL/GenBank/DDBJ databases">
        <title>Huge and variable diversity of episymbiotic CPR bacteria and DPANN archaea in groundwater ecosystems.</title>
        <authorList>
            <person name="He C.Y."/>
            <person name="Keren R."/>
            <person name="Whittaker M."/>
            <person name="Farag I.F."/>
            <person name="Doudna J."/>
            <person name="Cate J.H.D."/>
            <person name="Banfield J.F."/>
        </authorList>
    </citation>
    <scope>NUCLEOTIDE SEQUENCE</scope>
    <source>
        <strain evidence="1">NC_groundwater_1520_Pr4_B-0.1um_53_5</strain>
    </source>
</reference>
<proteinExistence type="predicted"/>
<dbReference type="Proteomes" id="UP000736328">
    <property type="component" value="Unassembled WGS sequence"/>
</dbReference>
<gene>
    <name evidence="1" type="ORF">HY768_03470</name>
</gene>
<accession>A0A933ID48</accession>
<comment type="caution">
    <text evidence="1">The sequence shown here is derived from an EMBL/GenBank/DDBJ whole genome shotgun (WGS) entry which is preliminary data.</text>
</comment>
<evidence type="ECO:0000313" key="1">
    <source>
        <dbReference type="EMBL" id="MBI4726278.1"/>
    </source>
</evidence>
<sequence>MIEKKKKLAQSVIGAGESWLTELSTEELRRVSSFSPGRWGSNIVG</sequence>
<dbReference type="AlphaFoldDB" id="A0A933ID48"/>
<evidence type="ECO:0000313" key="2">
    <source>
        <dbReference type="Proteomes" id="UP000736328"/>
    </source>
</evidence>